<dbReference type="InterPro" id="IPR056884">
    <property type="entry name" value="NPHP3-like_N"/>
</dbReference>
<dbReference type="InterPro" id="IPR027417">
    <property type="entry name" value="P-loop_NTPase"/>
</dbReference>
<reference evidence="3 4" key="1">
    <citation type="submission" date="2015-07" db="EMBL/GenBank/DDBJ databases">
        <authorList>
            <person name="Noorani M."/>
        </authorList>
    </citation>
    <scope>NUCLEOTIDE SEQUENCE [LARGE SCALE GENOMIC DNA]</scope>
    <source>
        <strain evidence="3">BBA 69670</strain>
    </source>
</reference>
<dbReference type="SUPFAM" id="SSF52540">
    <property type="entry name" value="P-loop containing nucleoside triphosphate hydrolases"/>
    <property type="match status" value="1"/>
</dbReference>
<dbReference type="PANTHER" id="PTHR10039:SF14">
    <property type="entry name" value="NACHT DOMAIN-CONTAINING PROTEIN"/>
    <property type="match status" value="1"/>
</dbReference>
<name>A0A0K6G863_9AGAM</name>
<dbReference type="EMBL" id="CYGV01001456">
    <property type="protein sequence ID" value="CUA74529.1"/>
    <property type="molecule type" value="Genomic_DNA"/>
</dbReference>
<evidence type="ECO:0000256" key="1">
    <source>
        <dbReference type="ARBA" id="ARBA00022737"/>
    </source>
</evidence>
<evidence type="ECO:0000313" key="4">
    <source>
        <dbReference type="Proteomes" id="UP000044841"/>
    </source>
</evidence>
<feature type="domain" description="Nephrocystin 3-like N-terminal" evidence="2">
    <location>
        <begin position="231"/>
        <end position="392"/>
    </location>
</feature>
<dbReference type="Proteomes" id="UP000044841">
    <property type="component" value="Unassembled WGS sequence"/>
</dbReference>
<dbReference type="AlphaFoldDB" id="A0A0K6G863"/>
<accession>A0A0K6G863</accession>
<keyword evidence="1" id="KW-0677">Repeat</keyword>
<gene>
    <name evidence="3" type="ORF">RSOLAG22IIIB_05588</name>
</gene>
<evidence type="ECO:0000313" key="3">
    <source>
        <dbReference type="EMBL" id="CUA74529.1"/>
    </source>
</evidence>
<dbReference type="Pfam" id="PF24883">
    <property type="entry name" value="NPHP3_N"/>
    <property type="match status" value="1"/>
</dbReference>
<proteinExistence type="predicted"/>
<dbReference type="Gene3D" id="3.40.50.300">
    <property type="entry name" value="P-loop containing nucleotide triphosphate hydrolases"/>
    <property type="match status" value="1"/>
</dbReference>
<evidence type="ECO:0000259" key="2">
    <source>
        <dbReference type="Pfam" id="PF24883"/>
    </source>
</evidence>
<organism evidence="3 4">
    <name type="scientific">Rhizoctonia solani</name>
    <dbReference type="NCBI Taxonomy" id="456999"/>
    <lineage>
        <taxon>Eukaryota</taxon>
        <taxon>Fungi</taxon>
        <taxon>Dikarya</taxon>
        <taxon>Basidiomycota</taxon>
        <taxon>Agaricomycotina</taxon>
        <taxon>Agaricomycetes</taxon>
        <taxon>Cantharellales</taxon>
        <taxon>Ceratobasidiaceae</taxon>
        <taxon>Rhizoctonia</taxon>
    </lineage>
</organism>
<dbReference type="PANTHER" id="PTHR10039">
    <property type="entry name" value="AMELOGENIN"/>
    <property type="match status" value="1"/>
</dbReference>
<keyword evidence="4" id="KW-1185">Reference proteome</keyword>
<protein>
    <submittedName>
        <fullName evidence="3">Vegetative incompatibility protein HET-E-1 [Podospora anserina]</fullName>
    </submittedName>
</protein>
<sequence length="506" mass="57256">MEDYETPRSQNRRKAGEWKARIKAEIEDKFGNNNVSIVGSPAPSAPRTSSWVESEGWANLKELLNTLNHGAMLSGLGSVKSVIEGLGEAHGRQEYKNLRVELEDIFNELKKYLLLSPTITTSVINICGCSSSIEKELEHVKARQTRSIDRRLVDAETEAKNVLECYRRIQSHLQRLSRNANISTWVIVDQIATDNCLRELAPSLWARYDSEKATELKRGPCTDGTRTSVLAQMREWATDRNNEGVYWINGMAGTGKTTIAYSLCQQLEMKEYRLLCASFFCSRSLPECRNVGRIIPSIAYRIADCSQPFRYALSKVMEENRDAHTRPPHAQFDSLIMRPFSDIKVREAFPTNMVVVIDALDECEDTKSTKQILEVLLTKSKGLPIRFVVSSRPEASIRHQMDKNGTWIDARVVLHELDTGEVQTDIKTYLRTELAPIMPSELEINKLAERAGVLFIYAATVIRYIGYDDFGRNPHLNTILGQQSKAQTKEIDQLYGTILDAAMNDD</sequence>